<sequence>MGVTKCPQNSEKRSLGMIFQIVVSFVVEDGFPVPICDQYSAQLGSARRDLPALCNFTSIGKVHQPKDKRSSDFCSKLMHHWQSKDAFCETYSRSLNGLDVCFNRKTGSLGIAEAPQAPNGACLDKIGNWSYISMNVDLDESKPFLDITEQVHFDDQFRCTGIAFHPNFVNNGRFFVSYNCDKLQHSVCSGRCSCNSEVKCDQAKLPVESGTEPCQYHIVVAEFTANSTASTRSLSKFKMSNSQSAPLNVDAESGHHVENNNMVPDNEVPPVDPSGVPVADPIDANSHVAINANQHTDPENSVRGAQHAAIGPLQNQSRTPSRVEPESSRKITRRNEPITERPSAKSRVRQISCRSEKGLELGEPQKRTGEAHLRVRRREATTASV</sequence>
<evidence type="ECO:0000256" key="1">
    <source>
        <dbReference type="SAM" id="MobiDB-lite"/>
    </source>
</evidence>
<feature type="region of interest" description="Disordered" evidence="1">
    <location>
        <begin position="310"/>
        <end position="385"/>
    </location>
</feature>
<protein>
    <submittedName>
        <fullName evidence="2">HIPL1 protein-like</fullName>
    </submittedName>
</protein>
<name>A0A1S4DL44_TOBAC</name>
<gene>
    <name evidence="2" type="primary">LOC107830940</name>
</gene>
<dbReference type="PaxDb" id="4097-A0A1S4DL44"/>
<dbReference type="STRING" id="4097.A0A1S4DL44"/>
<dbReference type="AlphaFoldDB" id="A0A1S4DL44"/>
<dbReference type="RefSeq" id="XP_016514120.1">
    <property type="nucleotide sequence ID" value="XM_016658634.1"/>
</dbReference>
<dbReference type="OrthoDB" id="1282784at2759"/>
<dbReference type="Gene3D" id="2.120.10.30">
    <property type="entry name" value="TolB, C-terminal domain"/>
    <property type="match status" value="1"/>
</dbReference>
<dbReference type="KEGG" id="nta:107830940"/>
<feature type="compositionally biased region" description="Basic and acidic residues" evidence="1">
    <location>
        <begin position="354"/>
        <end position="373"/>
    </location>
</feature>
<feature type="region of interest" description="Disordered" evidence="1">
    <location>
        <begin position="255"/>
        <end position="282"/>
    </location>
</feature>
<reference evidence="2" key="1">
    <citation type="submission" date="2025-08" db="UniProtKB">
        <authorList>
            <consortium name="RefSeq"/>
        </authorList>
    </citation>
    <scope>IDENTIFICATION</scope>
</reference>
<dbReference type="InterPro" id="IPR011042">
    <property type="entry name" value="6-blade_b-propeller_TolB-like"/>
</dbReference>
<proteinExistence type="predicted"/>
<accession>A0A1S4DL44</accession>
<dbReference type="PANTHER" id="PTHR19328">
    <property type="entry name" value="HEDGEHOG-INTERACTING PROTEIN"/>
    <property type="match status" value="1"/>
</dbReference>
<feature type="compositionally biased region" description="Basic and acidic residues" evidence="1">
    <location>
        <begin position="321"/>
        <end position="343"/>
    </location>
</feature>
<evidence type="ECO:0000313" key="2">
    <source>
        <dbReference type="RefSeq" id="XP_016514120.1"/>
    </source>
</evidence>
<organism evidence="2">
    <name type="scientific">Nicotiana tabacum</name>
    <name type="common">Common tobacco</name>
    <dbReference type="NCBI Taxonomy" id="4097"/>
    <lineage>
        <taxon>Eukaryota</taxon>
        <taxon>Viridiplantae</taxon>
        <taxon>Streptophyta</taxon>
        <taxon>Embryophyta</taxon>
        <taxon>Tracheophyta</taxon>
        <taxon>Spermatophyta</taxon>
        <taxon>Magnoliopsida</taxon>
        <taxon>eudicotyledons</taxon>
        <taxon>Gunneridae</taxon>
        <taxon>Pentapetalae</taxon>
        <taxon>asterids</taxon>
        <taxon>lamiids</taxon>
        <taxon>Solanales</taxon>
        <taxon>Solanaceae</taxon>
        <taxon>Nicotianoideae</taxon>
        <taxon>Nicotianeae</taxon>
        <taxon>Nicotiana</taxon>
    </lineage>
</organism>
<dbReference type="PANTHER" id="PTHR19328:SF59">
    <property type="entry name" value="HIPL1 PROTEIN-LIKE"/>
    <property type="match status" value="1"/>
</dbReference>